<sequence>MAAEVGIEVQRYQPRRHRSLRLTGTRTLDQHIIRQFRRAAPGLLPVSGVNLQAPEYVEHPLAELQFRFSGDEHPLVRALQHTQTFRAQLQHSIRMSGTQLAAGLDATGSGAQAAGIDPGIEQQGARQRLQLTLKG</sequence>
<dbReference type="EMBL" id="JDVG02000326">
    <property type="protein sequence ID" value="KFB72852.1"/>
    <property type="molecule type" value="Genomic_DNA"/>
</dbReference>
<accession>A0A080LVW5</accession>
<organism evidence="1 2">
    <name type="scientific">Candidatus Accumulibacter phosphatis</name>
    <dbReference type="NCBI Taxonomy" id="327160"/>
    <lineage>
        <taxon>Bacteria</taxon>
        <taxon>Pseudomonadati</taxon>
        <taxon>Pseudomonadota</taxon>
        <taxon>Betaproteobacteria</taxon>
        <taxon>Candidatus Accumulibacter</taxon>
    </lineage>
</organism>
<comment type="caution">
    <text evidence="1">The sequence shown here is derived from an EMBL/GenBank/DDBJ whole genome shotgun (WGS) entry which is preliminary data.</text>
</comment>
<gene>
    <name evidence="1" type="ORF">AW09_001922</name>
</gene>
<name>A0A080LVW5_9PROT</name>
<proteinExistence type="predicted"/>
<dbReference type="Proteomes" id="UP000020077">
    <property type="component" value="Unassembled WGS sequence"/>
</dbReference>
<reference evidence="1 2" key="1">
    <citation type="submission" date="2014-02" db="EMBL/GenBank/DDBJ databases">
        <title>Expanding our view of genomic diversity in Candidatus Accumulibacter clades.</title>
        <authorList>
            <person name="Skennerton C.T."/>
            <person name="Barr J.J."/>
            <person name="Slater F.R."/>
            <person name="Bond P.L."/>
            <person name="Tyson G.W."/>
        </authorList>
    </citation>
    <scope>NUCLEOTIDE SEQUENCE [LARGE SCALE GENOMIC DNA]</scope>
    <source>
        <strain evidence="2">BA-91</strain>
    </source>
</reference>
<evidence type="ECO:0000313" key="1">
    <source>
        <dbReference type="EMBL" id="KFB72852.1"/>
    </source>
</evidence>
<dbReference type="AlphaFoldDB" id="A0A080LVW5"/>
<protein>
    <submittedName>
        <fullName evidence="1">Uncharacterized protein</fullName>
    </submittedName>
</protein>
<evidence type="ECO:0000313" key="2">
    <source>
        <dbReference type="Proteomes" id="UP000020077"/>
    </source>
</evidence>